<dbReference type="Pfam" id="PF21156">
    <property type="entry name" value="ISOA1-3_C"/>
    <property type="match status" value="1"/>
</dbReference>
<dbReference type="InterPro" id="IPR013780">
    <property type="entry name" value="Glyco_hydro_b"/>
</dbReference>
<evidence type="ECO:0000259" key="1">
    <source>
        <dbReference type="Pfam" id="PF21156"/>
    </source>
</evidence>
<dbReference type="RefSeq" id="XP_013896635.1">
    <property type="nucleotide sequence ID" value="XM_014041181.1"/>
</dbReference>
<dbReference type="PANTHER" id="PTHR43002">
    <property type="entry name" value="GLYCOGEN DEBRANCHING ENZYME"/>
    <property type="match status" value="1"/>
</dbReference>
<dbReference type="Gene3D" id="3.20.20.80">
    <property type="entry name" value="Glycosidases"/>
    <property type="match status" value="1"/>
</dbReference>
<evidence type="ECO:0000313" key="2">
    <source>
        <dbReference type="EMBL" id="KIY97615.1"/>
    </source>
</evidence>
<protein>
    <submittedName>
        <fullName evidence="2">Glycogen operon protein GlgX</fullName>
        <ecNumber evidence="2">3.2.1.-</ecNumber>
    </submittedName>
</protein>
<keyword evidence="2" id="KW-0326">Glycosidase</keyword>
<accession>A0A0D2MSZ8</accession>
<dbReference type="EMBL" id="KK102498">
    <property type="protein sequence ID" value="KIY97615.1"/>
    <property type="molecule type" value="Genomic_DNA"/>
</dbReference>
<keyword evidence="2" id="KW-0378">Hydrolase</keyword>
<dbReference type="Gene3D" id="2.60.40.1180">
    <property type="entry name" value="Golgi alpha-mannosidase II"/>
    <property type="match status" value="1"/>
</dbReference>
<feature type="domain" description="Isoamylase 1-3-like C-terminal" evidence="1">
    <location>
        <begin position="175"/>
        <end position="242"/>
    </location>
</feature>
<keyword evidence="3" id="KW-1185">Reference proteome</keyword>
<evidence type="ECO:0000313" key="3">
    <source>
        <dbReference type="Proteomes" id="UP000054498"/>
    </source>
</evidence>
<sequence length="266" mass="29367">MKSALATRIAGSADLYHNHARKPYHGINFVVAHDGFSLYDLVSYNHKHNGANGEGNNDGSNDNFSWNCGAEGEEGAGPGVVALRFRQMRNFMLVLMASQGTPMIVMGDEVGQTHFGNNNWYGHDDKIGHMHWDAAQQPERAAFLRFSSELIRFRKECPLLGRADFLKPGDITWHEHDWGNTESRFLAWTLHDTLGAGCGDLYFAFNAHPFEVRATLPPPPPGQKWSRLVDTNLPSPKDFTVGGNAGVEPEYGIQGYGAILLISKAA</sequence>
<reference evidence="2 3" key="1">
    <citation type="journal article" date="2013" name="BMC Genomics">
        <title>Reconstruction of the lipid metabolism for the microalga Monoraphidium neglectum from its genome sequence reveals characteristics suitable for biofuel production.</title>
        <authorList>
            <person name="Bogen C."/>
            <person name="Al-Dilaimi A."/>
            <person name="Albersmeier A."/>
            <person name="Wichmann J."/>
            <person name="Grundmann M."/>
            <person name="Rupp O."/>
            <person name="Lauersen K.J."/>
            <person name="Blifernez-Klassen O."/>
            <person name="Kalinowski J."/>
            <person name="Goesmann A."/>
            <person name="Mussgnug J.H."/>
            <person name="Kruse O."/>
        </authorList>
    </citation>
    <scope>NUCLEOTIDE SEQUENCE [LARGE SCALE GENOMIC DNA]</scope>
    <source>
        <strain evidence="2 3">SAG 48.87</strain>
    </source>
</reference>
<name>A0A0D2MSZ8_9CHLO</name>
<dbReference type="Proteomes" id="UP000054498">
    <property type="component" value="Unassembled WGS sequence"/>
</dbReference>
<dbReference type="GO" id="GO:0016798">
    <property type="term" value="F:hydrolase activity, acting on glycosyl bonds"/>
    <property type="evidence" value="ECO:0007669"/>
    <property type="project" value="UniProtKB-KW"/>
</dbReference>
<dbReference type="STRING" id="145388.A0A0D2MSZ8"/>
<dbReference type="SUPFAM" id="SSF51445">
    <property type="entry name" value="(Trans)glycosidases"/>
    <property type="match status" value="1"/>
</dbReference>
<dbReference type="InterPro" id="IPR048650">
    <property type="entry name" value="ISOA1-3-like_C"/>
</dbReference>
<dbReference type="EC" id="3.2.1.-" evidence="2"/>
<dbReference type="InterPro" id="IPR017853">
    <property type="entry name" value="GH"/>
</dbReference>
<dbReference type="OrthoDB" id="204980at2759"/>
<dbReference type="AlphaFoldDB" id="A0A0D2MSZ8"/>
<proteinExistence type="predicted"/>
<dbReference type="GeneID" id="25727502"/>
<dbReference type="KEGG" id="mng:MNEG_10349"/>
<dbReference type="SUPFAM" id="SSF51011">
    <property type="entry name" value="Glycosyl hydrolase domain"/>
    <property type="match status" value="1"/>
</dbReference>
<gene>
    <name evidence="2" type="ORF">MNEG_10349</name>
</gene>
<organism evidence="2 3">
    <name type="scientific">Monoraphidium neglectum</name>
    <dbReference type="NCBI Taxonomy" id="145388"/>
    <lineage>
        <taxon>Eukaryota</taxon>
        <taxon>Viridiplantae</taxon>
        <taxon>Chlorophyta</taxon>
        <taxon>core chlorophytes</taxon>
        <taxon>Chlorophyceae</taxon>
        <taxon>CS clade</taxon>
        <taxon>Sphaeropleales</taxon>
        <taxon>Selenastraceae</taxon>
        <taxon>Monoraphidium</taxon>
    </lineage>
</organism>